<dbReference type="EMBL" id="CP016908">
    <property type="protein sequence ID" value="APS00622.1"/>
    <property type="molecule type" value="Genomic_DNA"/>
</dbReference>
<keyword evidence="2" id="KW-1185">Reference proteome</keyword>
<protein>
    <recommendedName>
        <fullName evidence="3">MalT-like TPR region domain-containing protein</fullName>
    </recommendedName>
</protein>
<evidence type="ECO:0008006" key="3">
    <source>
        <dbReference type="Google" id="ProtNLM"/>
    </source>
</evidence>
<dbReference type="AlphaFoldDB" id="A0A1L6MYN1"/>
<sequence>MRDLRTTTTLVHRNLASLLLQKGELVLAERHTKQALLIYREAMGELYLWEVADTTQHLGLIFAQQ</sequence>
<name>A0A1L6MYN1_9BACT</name>
<gene>
    <name evidence="1" type="ORF">BCY86_08010</name>
</gene>
<accession>A0A1L6MYN1</accession>
<evidence type="ECO:0000313" key="2">
    <source>
        <dbReference type="Proteomes" id="UP000185544"/>
    </source>
</evidence>
<organism evidence="1 2">
    <name type="scientific">Pajaroellobacter abortibovis</name>
    <dbReference type="NCBI Taxonomy" id="1882918"/>
    <lineage>
        <taxon>Bacteria</taxon>
        <taxon>Pseudomonadati</taxon>
        <taxon>Myxococcota</taxon>
        <taxon>Polyangia</taxon>
        <taxon>Polyangiales</taxon>
        <taxon>Polyangiaceae</taxon>
    </lineage>
</organism>
<proteinExistence type="predicted"/>
<dbReference type="KEGG" id="pabo:BCY86_08010"/>
<reference evidence="1 2" key="1">
    <citation type="submission" date="2016-08" db="EMBL/GenBank/DDBJ databases">
        <title>Identification and validation of antigenic proteins from Pajaroellobacter abortibovis using de-novo genome sequence assembly and reverse vaccinology.</title>
        <authorList>
            <person name="Welly B.T."/>
            <person name="Miller M.R."/>
            <person name="Stott J.L."/>
            <person name="Blanchard M.T."/>
            <person name="Islas-Trejo A.D."/>
            <person name="O'Rourke S.M."/>
            <person name="Young A.E."/>
            <person name="Medrano J.F."/>
            <person name="Van Eenennaam A.L."/>
        </authorList>
    </citation>
    <scope>NUCLEOTIDE SEQUENCE [LARGE SCALE GENOMIC DNA]</scope>
    <source>
        <strain evidence="1 2">BTF92-0548A/99-0131</strain>
    </source>
</reference>
<dbReference type="Proteomes" id="UP000185544">
    <property type="component" value="Chromosome"/>
</dbReference>
<dbReference type="RefSeq" id="WP_075277291.1">
    <property type="nucleotide sequence ID" value="NZ_CP016908.1"/>
</dbReference>
<evidence type="ECO:0000313" key="1">
    <source>
        <dbReference type="EMBL" id="APS00622.1"/>
    </source>
</evidence>